<dbReference type="SUPFAM" id="SSF52172">
    <property type="entry name" value="CheY-like"/>
    <property type="match status" value="1"/>
</dbReference>
<evidence type="ECO:0000256" key="1">
    <source>
        <dbReference type="ARBA" id="ARBA00022679"/>
    </source>
</evidence>
<keyword evidence="2" id="KW-0418">Kinase</keyword>
<reference evidence="9 10" key="1">
    <citation type="submission" date="2022-09" db="EMBL/GenBank/DDBJ databases">
        <title>Enrichment on poylsaccharides allowed isolation of novel metabolic and taxonomic groups of Haloarchaea.</title>
        <authorList>
            <person name="Sorokin D.Y."/>
            <person name="Elcheninov A.G."/>
            <person name="Khizhniak T.V."/>
            <person name="Kolganova T.V."/>
            <person name="Kublanov I.V."/>
        </authorList>
    </citation>
    <scope>NUCLEOTIDE SEQUENCE [LARGE SCALE GENOMIC DNA]</scope>
    <source>
        <strain evidence="9 10">AArc-m2/3/4</strain>
    </source>
</reference>
<dbReference type="PROSITE" id="PS50113">
    <property type="entry name" value="PAC"/>
    <property type="match status" value="1"/>
</dbReference>
<dbReference type="PANTHER" id="PTHR34236:SF1">
    <property type="entry name" value="DIMETHYL SULFOXIDE REDUCTASE TRANSCRIPTIONAL ACTIVATOR"/>
    <property type="match status" value="1"/>
</dbReference>
<comment type="caution">
    <text evidence="9">The sequence shown here is derived from an EMBL/GenBank/DDBJ whole genome shotgun (WGS) entry which is preliminary data.</text>
</comment>
<evidence type="ECO:0000256" key="3">
    <source>
        <dbReference type="ARBA" id="ARBA00023015"/>
    </source>
</evidence>
<feature type="domain" description="PAS" evidence="7">
    <location>
        <begin position="294"/>
        <end position="349"/>
    </location>
</feature>
<dbReference type="InterPro" id="IPR000700">
    <property type="entry name" value="PAS-assoc_C"/>
</dbReference>
<dbReference type="SUPFAM" id="SSF55785">
    <property type="entry name" value="PYP-like sensor domain (PAS domain)"/>
    <property type="match status" value="2"/>
</dbReference>
<dbReference type="Pfam" id="PF13185">
    <property type="entry name" value="GAF_2"/>
    <property type="match status" value="2"/>
</dbReference>
<dbReference type="Pfam" id="PF15915">
    <property type="entry name" value="BAT"/>
    <property type="match status" value="1"/>
</dbReference>
<sequence length="1026" mass="112340">MSSERCDVSTVLVVGTEEPTSLHRSLEPSATGRYHVRHVEGGDRALAILEDEASTIECVVAVSPVSNSSPNVATDGDSSRSGTGNGSDRNGDSDLEFLHTVRDRYPEIPIVCAPDDGDESLAGAAVEADVTAYVPREDRAERFPDRLAAAIDDGRRRQRDRARARQFDAIFEDPQTYTWVLDPDGSVVRANEVASESEAEGTSADADGDSFWDLAWWGHDHETRETVRTAVGRAARGDVAHRELRVEPNGAGPVTTLEVTIRPVTDETGEIVSLVAEAVDVTERTQLEAELRESEELHRVTLNNMTDTVLITDDSGAFTYVCPNVHFIFGYTDDEIHEMGAIDELLGAELFDRAALEESGVLTNIECTATDKAGREHTLLVNVREVSIQDGTILYSCRDITKRKEREEALTALHRTARRLLYAETKSEIGGIVVEDAPDVLGVEASAALVFDTDENVLQPVACSPAMERLNGPFPAFRASDDSITGNTFVEGETRVFDDVYDSDRLENQATDIRSGAFVPLGDHGVFVAGSAEVGQFDDVSRELADLLAATAEAALDRVERETTLREQERELQTQNRQLSELDRINEIIREIDQALVRAETREEIERAVCERLTAADRFRFAWIGEPDQTGAELASRAWSGHDRGYLDSVSFPLEREASGEGDATEPAIESARTESTTVVPNVVDGLREARWRMEALSRDYQSIVSVPLAYDEFTYGVLTVYADRPSAFDDITRAVFEELGETIASAMGAVERKSALLTASSTRLEFEVRDENFVFQRLAARADCTVSFSGGVQQSADGTSVFATVEGAPVERVAAVARELVSIEDVQIITGEDDGERSGRDDGTTEGSEDRLEEIENESQNASEHDNTSAENGGTLRLRLSSPFLALRLADHGIVLRHVEATAEAAHVVIDVPSSVDSRRSSRVVENAFTDVTLVSKQTVDRTATLDVRSALLERLTDRQLEVLQVAYYGGFFESPRDRTGEEIADTLGISAAAFYRHNRTIQRKLFAALFDDVDLPANVASGGE</sequence>
<dbReference type="InterPro" id="IPR035965">
    <property type="entry name" value="PAS-like_dom_sf"/>
</dbReference>
<dbReference type="InterPro" id="IPR029016">
    <property type="entry name" value="GAF-like_dom_sf"/>
</dbReference>
<evidence type="ECO:0000259" key="8">
    <source>
        <dbReference type="PROSITE" id="PS50113"/>
    </source>
</evidence>
<proteinExistence type="predicted"/>
<evidence type="ECO:0000259" key="7">
    <source>
        <dbReference type="PROSITE" id="PS50112"/>
    </source>
</evidence>
<dbReference type="InterPro" id="IPR011006">
    <property type="entry name" value="CheY-like_superfamily"/>
</dbReference>
<evidence type="ECO:0000256" key="5">
    <source>
        <dbReference type="SAM" id="Coils"/>
    </source>
</evidence>
<dbReference type="Pfam" id="PF04967">
    <property type="entry name" value="HTH_10"/>
    <property type="match status" value="1"/>
</dbReference>
<evidence type="ECO:0000313" key="10">
    <source>
        <dbReference type="Proteomes" id="UP001320972"/>
    </source>
</evidence>
<feature type="coiled-coil region" evidence="5">
    <location>
        <begin position="558"/>
        <end position="602"/>
    </location>
</feature>
<feature type="region of interest" description="Disordered" evidence="6">
    <location>
        <begin position="829"/>
        <end position="875"/>
    </location>
</feature>
<keyword evidence="4" id="KW-0804">Transcription</keyword>
<keyword evidence="5" id="KW-0175">Coiled coil</keyword>
<organism evidence="9 10">
    <name type="scientific">Natronoglomus mannanivorans</name>
    <dbReference type="NCBI Taxonomy" id="2979990"/>
    <lineage>
        <taxon>Archaea</taxon>
        <taxon>Methanobacteriati</taxon>
        <taxon>Methanobacteriota</taxon>
        <taxon>Stenosarchaea group</taxon>
        <taxon>Halobacteria</taxon>
        <taxon>Halobacteriales</taxon>
        <taxon>Natrialbaceae</taxon>
        <taxon>Natronoglomus</taxon>
    </lineage>
</organism>
<dbReference type="EMBL" id="JAOPKB010000004">
    <property type="protein sequence ID" value="MCU4972874.1"/>
    <property type="molecule type" value="Genomic_DNA"/>
</dbReference>
<dbReference type="PANTHER" id="PTHR34236">
    <property type="entry name" value="DIMETHYL SULFOXIDE REDUCTASE TRANSCRIPTIONAL ACTIVATOR"/>
    <property type="match status" value="1"/>
</dbReference>
<dbReference type="Gene3D" id="3.30.450.40">
    <property type="match status" value="2"/>
</dbReference>
<feature type="compositionally biased region" description="Polar residues" evidence="6">
    <location>
        <begin position="79"/>
        <end position="88"/>
    </location>
</feature>
<feature type="region of interest" description="Disordered" evidence="6">
    <location>
        <begin position="66"/>
        <end position="94"/>
    </location>
</feature>
<protein>
    <submittedName>
        <fullName evidence="9">GAF domain-containing protein</fullName>
    </submittedName>
</protein>
<dbReference type="Gene3D" id="1.10.10.10">
    <property type="entry name" value="Winged helix-like DNA-binding domain superfamily/Winged helix DNA-binding domain"/>
    <property type="match status" value="1"/>
</dbReference>
<feature type="domain" description="PAC" evidence="8">
    <location>
        <begin position="240"/>
        <end position="293"/>
    </location>
</feature>
<dbReference type="Pfam" id="PF08448">
    <property type="entry name" value="PAS_4"/>
    <property type="match status" value="1"/>
</dbReference>
<dbReference type="SMART" id="SM00065">
    <property type="entry name" value="GAF"/>
    <property type="match status" value="2"/>
</dbReference>
<keyword evidence="3" id="KW-0805">Transcription regulation</keyword>
<evidence type="ECO:0000256" key="4">
    <source>
        <dbReference type="ARBA" id="ARBA00023163"/>
    </source>
</evidence>
<name>A0ABT2QD96_9EURY</name>
<dbReference type="NCBIfam" id="TIGR00229">
    <property type="entry name" value="sensory_box"/>
    <property type="match status" value="2"/>
</dbReference>
<keyword evidence="1" id="KW-0808">Transferase</keyword>
<gene>
    <name evidence="9" type="ORF">OB955_08980</name>
</gene>
<evidence type="ECO:0000313" key="9">
    <source>
        <dbReference type="EMBL" id="MCU4972874.1"/>
    </source>
</evidence>
<dbReference type="InterPro" id="IPR007050">
    <property type="entry name" value="HTH_bacterioopsin"/>
</dbReference>
<dbReference type="InterPro" id="IPR031803">
    <property type="entry name" value="BAT_GAF/HTH-assoc"/>
</dbReference>
<dbReference type="SMART" id="SM00091">
    <property type="entry name" value="PAS"/>
    <property type="match status" value="2"/>
</dbReference>
<dbReference type="RefSeq" id="WP_338007618.1">
    <property type="nucleotide sequence ID" value="NZ_JAOPKB010000004.1"/>
</dbReference>
<dbReference type="InterPro" id="IPR000014">
    <property type="entry name" value="PAS"/>
</dbReference>
<dbReference type="Proteomes" id="UP001320972">
    <property type="component" value="Unassembled WGS sequence"/>
</dbReference>
<dbReference type="PROSITE" id="PS50112">
    <property type="entry name" value="PAS"/>
    <property type="match status" value="1"/>
</dbReference>
<dbReference type="InterPro" id="IPR003018">
    <property type="entry name" value="GAF"/>
</dbReference>
<dbReference type="SUPFAM" id="SSF55781">
    <property type="entry name" value="GAF domain-like"/>
    <property type="match status" value="2"/>
</dbReference>
<evidence type="ECO:0000256" key="2">
    <source>
        <dbReference type="ARBA" id="ARBA00022777"/>
    </source>
</evidence>
<keyword evidence="10" id="KW-1185">Reference proteome</keyword>
<evidence type="ECO:0000256" key="6">
    <source>
        <dbReference type="SAM" id="MobiDB-lite"/>
    </source>
</evidence>
<dbReference type="Gene3D" id="3.30.450.20">
    <property type="entry name" value="PAS domain"/>
    <property type="match status" value="2"/>
</dbReference>
<dbReference type="InterPro" id="IPR036388">
    <property type="entry name" value="WH-like_DNA-bd_sf"/>
</dbReference>
<dbReference type="InterPro" id="IPR013656">
    <property type="entry name" value="PAS_4"/>
</dbReference>
<accession>A0ABT2QD96</accession>